<dbReference type="InterPro" id="IPR053728">
    <property type="entry name" value="Alginate_Permeability_Chnl"/>
</dbReference>
<dbReference type="Pfam" id="PF13372">
    <property type="entry name" value="Alginate_exp"/>
    <property type="match status" value="1"/>
</dbReference>
<keyword evidence="4" id="KW-1185">Reference proteome</keyword>
<dbReference type="RefSeq" id="WP_341836182.1">
    <property type="nucleotide sequence ID" value="NZ_CP149822.1"/>
</dbReference>
<keyword evidence="1" id="KW-0732">Signal</keyword>
<dbReference type="Gene3D" id="2.40.160.100">
    <property type="match status" value="1"/>
</dbReference>
<name>A0ABZ2YNG9_9BACT</name>
<gene>
    <name evidence="3" type="ORF">WJU16_25515</name>
</gene>
<sequence length="420" mass="47425">MNKLPILCCALLLAGLSSRAQQTDVGADLRFRYEYRHGYGAPFHDTLKPGSFLAQRTRIIIDHASPKLKLRIAPQNVRTWGDVATAARTDVNFQMHEAWAELLFAPNWSVKAGRQELNYDDARILGNVDWTMQARSHDVLLFKFTPSKAHALHAGAAISALRESNAREPYTVPQQYKHLQFAWYHRQGERFGFSLLALNQALPYFVSQKEKLAWNQTLGTRATYAQEGWNTDVSLYAQTGALNGKNLLAWNAAGNVSYRLKSGWVPGAGMEFLSGKAGNDTDAGFKSFTPWFGTNHKFNGFMDYFFVGNHANSVGLTDVYAHLAYEKPRFKARITPHFFATAAGLYRNEEKLDNYLGTEIDCTFGYRVMDFVWLNGGYSQMLATRSMEALKGGSRYSNNWFFLELQVNPKLFSLKATTDK</sequence>
<evidence type="ECO:0000256" key="1">
    <source>
        <dbReference type="SAM" id="SignalP"/>
    </source>
</evidence>
<feature type="signal peptide" evidence="1">
    <location>
        <begin position="1"/>
        <end position="20"/>
    </location>
</feature>
<reference evidence="4" key="1">
    <citation type="submission" date="2024-03" db="EMBL/GenBank/DDBJ databases">
        <title>Chitinophaga horti sp. nov., isolated from garden soil.</title>
        <authorList>
            <person name="Lee D.S."/>
            <person name="Han D.M."/>
            <person name="Baek J.H."/>
            <person name="Choi D.G."/>
            <person name="Jeon J.H."/>
            <person name="Jeon C.O."/>
        </authorList>
    </citation>
    <scope>NUCLEOTIDE SEQUENCE [LARGE SCALE GENOMIC DNA]</scope>
    <source>
        <strain evidence="4">GPA1</strain>
    </source>
</reference>
<dbReference type="EMBL" id="CP149822">
    <property type="protein sequence ID" value="WZN41327.1"/>
    <property type="molecule type" value="Genomic_DNA"/>
</dbReference>
<dbReference type="Proteomes" id="UP001485459">
    <property type="component" value="Chromosome"/>
</dbReference>
<evidence type="ECO:0000313" key="3">
    <source>
        <dbReference type="EMBL" id="WZN41327.1"/>
    </source>
</evidence>
<evidence type="ECO:0000313" key="4">
    <source>
        <dbReference type="Proteomes" id="UP001485459"/>
    </source>
</evidence>
<accession>A0ABZ2YNG9</accession>
<evidence type="ECO:0000259" key="2">
    <source>
        <dbReference type="Pfam" id="PF13372"/>
    </source>
</evidence>
<feature type="domain" description="Alginate export" evidence="2">
    <location>
        <begin position="23"/>
        <end position="304"/>
    </location>
</feature>
<proteinExistence type="predicted"/>
<feature type="chain" id="PRO_5045978064" evidence="1">
    <location>
        <begin position="21"/>
        <end position="420"/>
    </location>
</feature>
<dbReference type="InterPro" id="IPR025388">
    <property type="entry name" value="Alginate_export_dom"/>
</dbReference>
<organism evidence="3 4">
    <name type="scientific">Chitinophaga pollutisoli</name>
    <dbReference type="NCBI Taxonomy" id="3133966"/>
    <lineage>
        <taxon>Bacteria</taxon>
        <taxon>Pseudomonadati</taxon>
        <taxon>Bacteroidota</taxon>
        <taxon>Chitinophagia</taxon>
        <taxon>Chitinophagales</taxon>
        <taxon>Chitinophagaceae</taxon>
        <taxon>Chitinophaga</taxon>
    </lineage>
</organism>
<protein>
    <submittedName>
        <fullName evidence="3">Alginate export family protein</fullName>
    </submittedName>
</protein>